<dbReference type="AlphaFoldDB" id="A0A143PNT6"/>
<accession>A0A143PNT6</accession>
<evidence type="ECO:0000256" key="1">
    <source>
        <dbReference type="ARBA" id="ARBA00023015"/>
    </source>
</evidence>
<sequence length="173" mass="19560">MAALDRLLPLVHGELRRLAGRHMRHERVGHTLQASALVNEAYLRLIEVKQVPWQNRVHFFAMASRLMRRILVDAARAKGYQKRDGGLKVSLDEAVAVADTPSQNFVALDDALNALEAIDPRKCQVVEMRFFAGMSLEETAEALHLSVGTIKRDWRLAKAWLARELDDSPRDNP</sequence>
<dbReference type="PANTHER" id="PTHR43133:SF39">
    <property type="entry name" value="SIMILAR TO RNA POLYMERASE SIGMA-E FACTOR"/>
    <property type="match status" value="1"/>
</dbReference>
<dbReference type="PANTHER" id="PTHR43133">
    <property type="entry name" value="RNA POLYMERASE ECF-TYPE SIGMA FACTO"/>
    <property type="match status" value="1"/>
</dbReference>
<dbReference type="NCBIfam" id="TIGR02999">
    <property type="entry name" value="Sig-70_X6"/>
    <property type="match status" value="1"/>
</dbReference>
<dbReference type="KEGG" id="abac:LuPra_02656"/>
<dbReference type="Proteomes" id="UP000076079">
    <property type="component" value="Chromosome"/>
</dbReference>
<dbReference type="GO" id="GO:0006352">
    <property type="term" value="P:DNA-templated transcription initiation"/>
    <property type="evidence" value="ECO:0007669"/>
    <property type="project" value="InterPro"/>
</dbReference>
<keyword evidence="2" id="KW-0731">Sigma factor</keyword>
<dbReference type="InterPro" id="IPR013324">
    <property type="entry name" value="RNA_pol_sigma_r3/r4-like"/>
</dbReference>
<dbReference type="NCBIfam" id="TIGR02937">
    <property type="entry name" value="sigma70-ECF"/>
    <property type="match status" value="1"/>
</dbReference>
<proteinExistence type="predicted"/>
<dbReference type="Pfam" id="PF07638">
    <property type="entry name" value="Sigma70_ECF"/>
    <property type="match status" value="1"/>
</dbReference>
<evidence type="ECO:0000259" key="4">
    <source>
        <dbReference type="Pfam" id="PF07638"/>
    </source>
</evidence>
<protein>
    <submittedName>
        <fullName evidence="5">RNA polymerase sigma factor</fullName>
    </submittedName>
</protein>
<evidence type="ECO:0000313" key="6">
    <source>
        <dbReference type="Proteomes" id="UP000076079"/>
    </source>
</evidence>
<dbReference type="GO" id="GO:0016987">
    <property type="term" value="F:sigma factor activity"/>
    <property type="evidence" value="ECO:0007669"/>
    <property type="project" value="UniProtKB-KW"/>
</dbReference>
<keyword evidence="1" id="KW-0805">Transcription regulation</keyword>
<dbReference type="InterPro" id="IPR011517">
    <property type="entry name" value="RNA_pol_sigma70_ECF-like"/>
</dbReference>
<dbReference type="STRING" id="1855912.LuPra_02656"/>
<gene>
    <name evidence="5" type="ORF">LuPra_02656</name>
</gene>
<organism evidence="5 6">
    <name type="scientific">Luteitalea pratensis</name>
    <dbReference type="NCBI Taxonomy" id="1855912"/>
    <lineage>
        <taxon>Bacteria</taxon>
        <taxon>Pseudomonadati</taxon>
        <taxon>Acidobacteriota</taxon>
        <taxon>Vicinamibacteria</taxon>
        <taxon>Vicinamibacterales</taxon>
        <taxon>Vicinamibacteraceae</taxon>
        <taxon>Luteitalea</taxon>
    </lineage>
</organism>
<reference evidence="5 6" key="1">
    <citation type="journal article" date="2016" name="Genome Announc.">
        <title>First Complete Genome Sequence of a Subdivision 6 Acidobacterium Strain.</title>
        <authorList>
            <person name="Huang S."/>
            <person name="Vieira S."/>
            <person name="Bunk B."/>
            <person name="Riedel T."/>
            <person name="Sproer C."/>
            <person name="Overmann J."/>
        </authorList>
    </citation>
    <scope>NUCLEOTIDE SEQUENCE [LARGE SCALE GENOMIC DNA]</scope>
    <source>
        <strain evidence="6">DSM 100886 HEG_-6_39</strain>
    </source>
</reference>
<evidence type="ECO:0000256" key="2">
    <source>
        <dbReference type="ARBA" id="ARBA00023082"/>
    </source>
</evidence>
<evidence type="ECO:0000313" key="5">
    <source>
        <dbReference type="EMBL" id="AMY09439.1"/>
    </source>
</evidence>
<dbReference type="EMBL" id="CP015136">
    <property type="protein sequence ID" value="AMY09439.1"/>
    <property type="molecule type" value="Genomic_DNA"/>
</dbReference>
<evidence type="ECO:0000256" key="3">
    <source>
        <dbReference type="ARBA" id="ARBA00023163"/>
    </source>
</evidence>
<feature type="domain" description="RNA polymerase sigma-70 ECF-like HTH" evidence="4">
    <location>
        <begin position="2"/>
        <end position="167"/>
    </location>
</feature>
<reference evidence="6" key="2">
    <citation type="submission" date="2016-04" db="EMBL/GenBank/DDBJ databases">
        <title>First Complete Genome Sequence of a Subdivision 6 Acidobacterium.</title>
        <authorList>
            <person name="Huang S."/>
            <person name="Vieira S."/>
            <person name="Bunk B."/>
            <person name="Riedel T."/>
            <person name="Sproeer C."/>
            <person name="Overmann J."/>
        </authorList>
    </citation>
    <scope>NUCLEOTIDE SEQUENCE [LARGE SCALE GENOMIC DNA]</scope>
    <source>
        <strain evidence="6">DSM 100886 HEG_-6_39</strain>
    </source>
</reference>
<dbReference type="InterPro" id="IPR014284">
    <property type="entry name" value="RNA_pol_sigma-70_dom"/>
</dbReference>
<dbReference type="InterPro" id="IPR039425">
    <property type="entry name" value="RNA_pol_sigma-70-like"/>
</dbReference>
<dbReference type="Gene3D" id="1.10.10.10">
    <property type="entry name" value="Winged helix-like DNA-binding domain superfamily/Winged helix DNA-binding domain"/>
    <property type="match status" value="1"/>
</dbReference>
<dbReference type="InterPro" id="IPR053812">
    <property type="entry name" value="HTH_Sigma70_ECF-like"/>
</dbReference>
<name>A0A143PNT6_LUTPR</name>
<dbReference type="InterPro" id="IPR036388">
    <property type="entry name" value="WH-like_DNA-bd_sf"/>
</dbReference>
<keyword evidence="3" id="KW-0804">Transcription</keyword>
<dbReference type="SUPFAM" id="SSF88659">
    <property type="entry name" value="Sigma3 and sigma4 domains of RNA polymerase sigma factors"/>
    <property type="match status" value="1"/>
</dbReference>
<keyword evidence="6" id="KW-1185">Reference proteome</keyword>